<evidence type="ECO:0000313" key="3">
    <source>
        <dbReference type="WBParaSite" id="nRc.2.0.1.t25252-RA"/>
    </source>
</evidence>
<feature type="region of interest" description="Disordered" evidence="1">
    <location>
        <begin position="63"/>
        <end position="84"/>
    </location>
</feature>
<proteinExistence type="predicted"/>
<reference evidence="3" key="1">
    <citation type="submission" date="2022-11" db="UniProtKB">
        <authorList>
            <consortium name="WormBaseParasite"/>
        </authorList>
    </citation>
    <scope>IDENTIFICATION</scope>
</reference>
<evidence type="ECO:0000313" key="2">
    <source>
        <dbReference type="Proteomes" id="UP000887565"/>
    </source>
</evidence>
<protein>
    <submittedName>
        <fullName evidence="3">Uncharacterized protein</fullName>
    </submittedName>
</protein>
<accession>A0A915JGN3</accession>
<organism evidence="2 3">
    <name type="scientific">Romanomermis culicivorax</name>
    <name type="common">Nematode worm</name>
    <dbReference type="NCBI Taxonomy" id="13658"/>
    <lineage>
        <taxon>Eukaryota</taxon>
        <taxon>Metazoa</taxon>
        <taxon>Ecdysozoa</taxon>
        <taxon>Nematoda</taxon>
        <taxon>Enoplea</taxon>
        <taxon>Dorylaimia</taxon>
        <taxon>Mermithida</taxon>
        <taxon>Mermithoidea</taxon>
        <taxon>Mermithidae</taxon>
        <taxon>Romanomermis</taxon>
    </lineage>
</organism>
<sequence length="84" mass="9249">MLSDEAKSLPISQAYLFLGIQASSSDLTSVKGTFGHSVLMLLTSDYLKMKKFASSDLTQGQLPHLAIQDKSGTRGQDLRPEKYR</sequence>
<dbReference type="AlphaFoldDB" id="A0A915JGN3"/>
<keyword evidence="2" id="KW-1185">Reference proteome</keyword>
<name>A0A915JGN3_ROMCU</name>
<dbReference type="Proteomes" id="UP000887565">
    <property type="component" value="Unplaced"/>
</dbReference>
<dbReference type="WBParaSite" id="nRc.2.0.1.t25252-RA">
    <property type="protein sequence ID" value="nRc.2.0.1.t25252-RA"/>
    <property type="gene ID" value="nRc.2.0.1.g25252"/>
</dbReference>
<evidence type="ECO:0000256" key="1">
    <source>
        <dbReference type="SAM" id="MobiDB-lite"/>
    </source>
</evidence>